<organism evidence="1 2">
    <name type="scientific">Salinicola rhizosphaerae</name>
    <dbReference type="NCBI Taxonomy" id="1443141"/>
    <lineage>
        <taxon>Bacteria</taxon>
        <taxon>Pseudomonadati</taxon>
        <taxon>Pseudomonadota</taxon>
        <taxon>Gammaproteobacteria</taxon>
        <taxon>Oceanospirillales</taxon>
        <taxon>Halomonadaceae</taxon>
        <taxon>Salinicola</taxon>
    </lineage>
</organism>
<evidence type="ECO:0000313" key="1">
    <source>
        <dbReference type="EMBL" id="GHB30303.1"/>
    </source>
</evidence>
<dbReference type="Proteomes" id="UP000646745">
    <property type="component" value="Unassembled WGS sequence"/>
</dbReference>
<keyword evidence="2" id="KW-1185">Reference proteome</keyword>
<evidence type="ECO:0000313" key="2">
    <source>
        <dbReference type="Proteomes" id="UP000646745"/>
    </source>
</evidence>
<gene>
    <name evidence="1" type="ORF">GCM10009038_31340</name>
</gene>
<protein>
    <submittedName>
        <fullName evidence="1">Uncharacterized protein</fullName>
    </submittedName>
</protein>
<comment type="caution">
    <text evidence="1">The sequence shown here is derived from an EMBL/GenBank/DDBJ whole genome shotgun (WGS) entry which is preliminary data.</text>
</comment>
<sequence length="51" mass="5911">MRTGSWSFYHLGWDNGKRLDAVADVVKGADLWTLEEVMYKNAVTQLEHELE</sequence>
<reference evidence="2" key="1">
    <citation type="journal article" date="2019" name="Int. J. Syst. Evol. Microbiol.">
        <title>The Global Catalogue of Microorganisms (GCM) 10K type strain sequencing project: providing services to taxonomists for standard genome sequencing and annotation.</title>
        <authorList>
            <consortium name="The Broad Institute Genomics Platform"/>
            <consortium name="The Broad Institute Genome Sequencing Center for Infectious Disease"/>
            <person name="Wu L."/>
            <person name="Ma J."/>
        </authorList>
    </citation>
    <scope>NUCLEOTIDE SEQUENCE [LARGE SCALE GENOMIC DNA]</scope>
    <source>
        <strain evidence="2">KCTC 32998</strain>
    </source>
</reference>
<accession>A0ABQ3EAI9</accession>
<dbReference type="EMBL" id="BMZI01000007">
    <property type="protein sequence ID" value="GHB30303.1"/>
    <property type="molecule type" value="Genomic_DNA"/>
</dbReference>
<proteinExistence type="predicted"/>
<name>A0ABQ3EAI9_9GAMM</name>